<dbReference type="EMBL" id="AZQQ01000083">
    <property type="protein sequence ID" value="KDD67606.1"/>
    <property type="molecule type" value="Genomic_DNA"/>
</dbReference>
<keyword evidence="1" id="KW-0472">Membrane</keyword>
<accession>A0A059L052</accession>
<proteinExistence type="predicted"/>
<dbReference type="Proteomes" id="UP000026739">
    <property type="component" value="Unassembled WGS sequence"/>
</dbReference>
<keyword evidence="1" id="KW-0812">Transmembrane</keyword>
<organism evidence="2 3">
    <name type="scientific">Pseudomonas mandelii PD30</name>
    <dbReference type="NCBI Taxonomy" id="1419583"/>
    <lineage>
        <taxon>Bacteria</taxon>
        <taxon>Pseudomonadati</taxon>
        <taxon>Pseudomonadota</taxon>
        <taxon>Gammaproteobacteria</taxon>
        <taxon>Pseudomonadales</taxon>
        <taxon>Pseudomonadaceae</taxon>
        <taxon>Pseudomonas</taxon>
    </lineage>
</organism>
<dbReference type="AlphaFoldDB" id="A0A059L052"/>
<evidence type="ECO:0000313" key="3">
    <source>
        <dbReference type="Proteomes" id="UP000026739"/>
    </source>
</evidence>
<feature type="transmembrane region" description="Helical" evidence="1">
    <location>
        <begin position="18"/>
        <end position="36"/>
    </location>
</feature>
<gene>
    <name evidence="2" type="ORF">V466_18155</name>
</gene>
<comment type="caution">
    <text evidence="2">The sequence shown here is derived from an EMBL/GenBank/DDBJ whole genome shotgun (WGS) entry which is preliminary data.</text>
</comment>
<evidence type="ECO:0000313" key="2">
    <source>
        <dbReference type="EMBL" id="KDD67606.1"/>
    </source>
</evidence>
<keyword evidence="1" id="KW-1133">Transmembrane helix</keyword>
<reference evidence="2 3" key="1">
    <citation type="submission" date="2013-12" db="EMBL/GenBank/DDBJ databases">
        <authorList>
            <person name="Formusa P.A."/>
            <person name="Habash M."/>
            <person name="Lee H."/>
            <person name="Trevors J.T."/>
        </authorList>
    </citation>
    <scope>NUCLEOTIDE SEQUENCE [LARGE SCALE GENOMIC DNA]</scope>
    <source>
        <strain evidence="2 3">PD30</strain>
    </source>
</reference>
<dbReference type="RefSeq" id="WP_419866198.1">
    <property type="nucleotide sequence ID" value="NZ_AZQQ01000083.1"/>
</dbReference>
<evidence type="ECO:0000256" key="1">
    <source>
        <dbReference type="SAM" id="Phobius"/>
    </source>
</evidence>
<name>A0A059L052_9PSED</name>
<protein>
    <submittedName>
        <fullName evidence="2">Uncharacterized protein</fullName>
    </submittedName>
</protein>
<sequence length="160" mass="17233">MSTELSTPILTTLAMKRILIGGITAAIIGTMTYGFFQWKIVESQKHDMLCGQAKQTLKGVEIRARALAAGLSVEAYGKAEEDEVATLIGALDAARSDAEVDSVIEAHAATIEAEDAAIDAQVDTRGDQTFLEQRLVKQRIPVDVKLELRRAAKAVSLMCS</sequence>